<gene>
    <name evidence="1" type="ORF">FWK35_00021891</name>
</gene>
<comment type="caution">
    <text evidence="1">The sequence shown here is derived from an EMBL/GenBank/DDBJ whole genome shotgun (WGS) entry which is preliminary data.</text>
</comment>
<reference evidence="1 2" key="1">
    <citation type="submission" date="2019-08" db="EMBL/GenBank/DDBJ databases">
        <title>Whole genome of Aphis craccivora.</title>
        <authorList>
            <person name="Voronova N.V."/>
            <person name="Shulinski R.S."/>
            <person name="Bandarenka Y.V."/>
            <person name="Zhorov D.G."/>
            <person name="Warner D."/>
        </authorList>
    </citation>
    <scope>NUCLEOTIDE SEQUENCE [LARGE SCALE GENOMIC DNA]</scope>
    <source>
        <strain evidence="1">180601</strain>
        <tissue evidence="1">Whole Body</tissue>
    </source>
</reference>
<dbReference type="AlphaFoldDB" id="A0A6G0Y1M7"/>
<keyword evidence="1" id="KW-0548">Nucleotidyltransferase</keyword>
<sequence>MHISSLTIPGNLPKWLKRKWCRNLLNN</sequence>
<protein>
    <submittedName>
        <fullName evidence="1">Putative RNA-directed DNA polymerase</fullName>
    </submittedName>
</protein>
<keyword evidence="2" id="KW-1185">Reference proteome</keyword>
<dbReference type="Proteomes" id="UP000478052">
    <property type="component" value="Unassembled WGS sequence"/>
</dbReference>
<keyword evidence="1" id="KW-0695">RNA-directed DNA polymerase</keyword>
<dbReference type="EMBL" id="VUJU01006864">
    <property type="protein sequence ID" value="KAF0747393.1"/>
    <property type="molecule type" value="Genomic_DNA"/>
</dbReference>
<proteinExistence type="predicted"/>
<evidence type="ECO:0000313" key="1">
    <source>
        <dbReference type="EMBL" id="KAF0747393.1"/>
    </source>
</evidence>
<organism evidence="1 2">
    <name type="scientific">Aphis craccivora</name>
    <name type="common">Cowpea aphid</name>
    <dbReference type="NCBI Taxonomy" id="307492"/>
    <lineage>
        <taxon>Eukaryota</taxon>
        <taxon>Metazoa</taxon>
        <taxon>Ecdysozoa</taxon>
        <taxon>Arthropoda</taxon>
        <taxon>Hexapoda</taxon>
        <taxon>Insecta</taxon>
        <taxon>Pterygota</taxon>
        <taxon>Neoptera</taxon>
        <taxon>Paraneoptera</taxon>
        <taxon>Hemiptera</taxon>
        <taxon>Sternorrhyncha</taxon>
        <taxon>Aphidomorpha</taxon>
        <taxon>Aphidoidea</taxon>
        <taxon>Aphididae</taxon>
        <taxon>Aphidini</taxon>
        <taxon>Aphis</taxon>
        <taxon>Aphis</taxon>
    </lineage>
</organism>
<evidence type="ECO:0000313" key="2">
    <source>
        <dbReference type="Proteomes" id="UP000478052"/>
    </source>
</evidence>
<name>A0A6G0Y1M7_APHCR</name>
<keyword evidence="1" id="KW-0808">Transferase</keyword>
<accession>A0A6G0Y1M7</accession>
<dbReference type="GO" id="GO:0003964">
    <property type="term" value="F:RNA-directed DNA polymerase activity"/>
    <property type="evidence" value="ECO:0007669"/>
    <property type="project" value="UniProtKB-KW"/>
</dbReference>